<evidence type="ECO:0000256" key="7">
    <source>
        <dbReference type="ARBA" id="ARBA00022833"/>
    </source>
</evidence>
<evidence type="ECO:0000256" key="8">
    <source>
        <dbReference type="ARBA" id="ARBA00043962"/>
    </source>
</evidence>
<feature type="signal peptide" evidence="9">
    <location>
        <begin position="1"/>
        <end position="17"/>
    </location>
</feature>
<comment type="caution">
    <text evidence="11">The sequence shown here is derived from an EMBL/GenBank/DDBJ whole genome shotgun (WGS) entry which is preliminary data.</text>
</comment>
<dbReference type="GO" id="GO:0046872">
    <property type="term" value="F:metal ion binding"/>
    <property type="evidence" value="ECO:0007669"/>
    <property type="project" value="UniProtKB-KW"/>
</dbReference>
<dbReference type="InterPro" id="IPR045175">
    <property type="entry name" value="M28_fam"/>
</dbReference>
<dbReference type="InterPro" id="IPR007484">
    <property type="entry name" value="Peptidase_M28"/>
</dbReference>
<comment type="cofactor">
    <cofactor evidence="1">
        <name>Zn(2+)</name>
        <dbReference type="ChEBI" id="CHEBI:29105"/>
    </cofactor>
</comment>
<sequence>MQYLLFTLILVPKLVSCQHAQHAFQFDPLQFENHHDEPGFDLNLDALRLVQFSLDEEPVWMTEREKLFAKAMGKEYLDITEAQSLGTFSEKRRFTYPNPNSTIVDGIIGNLTTSELRANLEHFSSFRTRYCHSETGRASSLWLQHKIRNYTAELASADQKPLISVELFEHAWKQPSVIVRMASQDSVELDPITIVGAHCDSINIVNPYLPAPGADDDGSGTVTILEAYRVILLSGYIPTSPLEFHFYAAEECGLLGSQAIASAYEAAGKEVKGMVQFDMTAWIKAGSREEMAVITSSTDGALTSFQIKLIERYVDIPWVWEEYAGGVGWTDHLPWTKAGYQTCHVLESVFKSANAYNIHGPSDTIDISPEFSFDHMLQYSKLAVAFAVELTSYN</sequence>
<dbReference type="Pfam" id="PF04389">
    <property type="entry name" value="Peptidase_M28"/>
    <property type="match status" value="1"/>
</dbReference>
<evidence type="ECO:0000256" key="4">
    <source>
        <dbReference type="ARBA" id="ARBA00022723"/>
    </source>
</evidence>
<dbReference type="PANTHER" id="PTHR12147">
    <property type="entry name" value="METALLOPEPTIDASE M28 FAMILY MEMBER"/>
    <property type="match status" value="1"/>
</dbReference>
<accession>A0AAD7K5G3</accession>
<evidence type="ECO:0000256" key="5">
    <source>
        <dbReference type="ARBA" id="ARBA00022729"/>
    </source>
</evidence>
<comment type="similarity">
    <text evidence="8">Belongs to the peptidase M28 family. M28E subfamily.</text>
</comment>
<dbReference type="EC" id="3.4.-.-" evidence="9"/>
<gene>
    <name evidence="11" type="ORF">DFH07DRAFT_795290</name>
</gene>
<keyword evidence="5 9" id="KW-0732">Signal</keyword>
<dbReference type="EMBL" id="JARJLG010000008">
    <property type="protein sequence ID" value="KAJ7778602.1"/>
    <property type="molecule type" value="Genomic_DNA"/>
</dbReference>
<evidence type="ECO:0000256" key="1">
    <source>
        <dbReference type="ARBA" id="ARBA00001947"/>
    </source>
</evidence>
<keyword evidence="7 9" id="KW-0862">Zinc</keyword>
<evidence type="ECO:0000256" key="3">
    <source>
        <dbReference type="ARBA" id="ARBA00022670"/>
    </source>
</evidence>
<dbReference type="GO" id="GO:0008235">
    <property type="term" value="F:metalloexopeptidase activity"/>
    <property type="evidence" value="ECO:0007669"/>
    <property type="project" value="InterPro"/>
</dbReference>
<keyword evidence="12" id="KW-1185">Reference proteome</keyword>
<reference evidence="11" key="1">
    <citation type="submission" date="2023-03" db="EMBL/GenBank/DDBJ databases">
        <title>Massive genome expansion in bonnet fungi (Mycena s.s.) driven by repeated elements and novel gene families across ecological guilds.</title>
        <authorList>
            <consortium name="Lawrence Berkeley National Laboratory"/>
            <person name="Harder C.B."/>
            <person name="Miyauchi S."/>
            <person name="Viragh M."/>
            <person name="Kuo A."/>
            <person name="Thoen E."/>
            <person name="Andreopoulos B."/>
            <person name="Lu D."/>
            <person name="Skrede I."/>
            <person name="Drula E."/>
            <person name="Henrissat B."/>
            <person name="Morin E."/>
            <person name="Kohler A."/>
            <person name="Barry K."/>
            <person name="LaButti K."/>
            <person name="Morin E."/>
            <person name="Salamov A."/>
            <person name="Lipzen A."/>
            <person name="Mereny Z."/>
            <person name="Hegedus B."/>
            <person name="Baldrian P."/>
            <person name="Stursova M."/>
            <person name="Weitz H."/>
            <person name="Taylor A."/>
            <person name="Grigoriev I.V."/>
            <person name="Nagy L.G."/>
            <person name="Martin F."/>
            <person name="Kauserud H."/>
        </authorList>
    </citation>
    <scope>NUCLEOTIDE SEQUENCE</scope>
    <source>
        <strain evidence="11">CBHHK188m</strain>
    </source>
</reference>
<dbReference type="Proteomes" id="UP001215280">
    <property type="component" value="Unassembled WGS sequence"/>
</dbReference>
<keyword evidence="6 9" id="KW-0378">Hydrolase</keyword>
<dbReference type="SUPFAM" id="SSF53187">
    <property type="entry name" value="Zn-dependent exopeptidases"/>
    <property type="match status" value="1"/>
</dbReference>
<dbReference type="GO" id="GO:0006508">
    <property type="term" value="P:proteolysis"/>
    <property type="evidence" value="ECO:0007669"/>
    <property type="project" value="UniProtKB-KW"/>
</dbReference>
<proteinExistence type="inferred from homology"/>
<organism evidence="11 12">
    <name type="scientific">Mycena maculata</name>
    <dbReference type="NCBI Taxonomy" id="230809"/>
    <lineage>
        <taxon>Eukaryota</taxon>
        <taxon>Fungi</taxon>
        <taxon>Dikarya</taxon>
        <taxon>Basidiomycota</taxon>
        <taxon>Agaricomycotina</taxon>
        <taxon>Agaricomycetes</taxon>
        <taxon>Agaricomycetidae</taxon>
        <taxon>Agaricales</taxon>
        <taxon>Marasmiineae</taxon>
        <taxon>Mycenaceae</taxon>
        <taxon>Mycena</taxon>
    </lineage>
</organism>
<keyword evidence="2" id="KW-0031">Aminopeptidase</keyword>
<evidence type="ECO:0000256" key="6">
    <source>
        <dbReference type="ARBA" id="ARBA00022801"/>
    </source>
</evidence>
<evidence type="ECO:0000256" key="9">
    <source>
        <dbReference type="RuleBase" id="RU361240"/>
    </source>
</evidence>
<evidence type="ECO:0000313" key="11">
    <source>
        <dbReference type="EMBL" id="KAJ7778602.1"/>
    </source>
</evidence>
<evidence type="ECO:0000259" key="10">
    <source>
        <dbReference type="Pfam" id="PF04389"/>
    </source>
</evidence>
<dbReference type="PANTHER" id="PTHR12147:SF56">
    <property type="entry name" value="AMINOPEPTIDASE YDR415C-RELATED"/>
    <property type="match status" value="1"/>
</dbReference>
<dbReference type="Gene3D" id="3.40.630.10">
    <property type="entry name" value="Zn peptidases"/>
    <property type="match status" value="1"/>
</dbReference>
<name>A0AAD7K5G3_9AGAR</name>
<feature type="domain" description="Peptidase M28" evidence="10">
    <location>
        <begin position="177"/>
        <end position="375"/>
    </location>
</feature>
<evidence type="ECO:0000256" key="2">
    <source>
        <dbReference type="ARBA" id="ARBA00022438"/>
    </source>
</evidence>
<feature type="chain" id="PRO_5041769802" description="Peptide hydrolase" evidence="9">
    <location>
        <begin position="18"/>
        <end position="394"/>
    </location>
</feature>
<dbReference type="AlphaFoldDB" id="A0AAD7K5G3"/>
<keyword evidence="4 9" id="KW-0479">Metal-binding</keyword>
<keyword evidence="3 9" id="KW-0645">Protease</keyword>
<protein>
    <recommendedName>
        <fullName evidence="9">Peptide hydrolase</fullName>
        <ecNumber evidence="9">3.4.-.-</ecNumber>
    </recommendedName>
</protein>
<dbReference type="GO" id="GO:0004177">
    <property type="term" value="F:aminopeptidase activity"/>
    <property type="evidence" value="ECO:0007669"/>
    <property type="project" value="UniProtKB-KW"/>
</dbReference>
<evidence type="ECO:0000313" key="12">
    <source>
        <dbReference type="Proteomes" id="UP001215280"/>
    </source>
</evidence>